<dbReference type="STRING" id="27349.A0A0L6V530"/>
<dbReference type="EMBL" id="LAVV01007457">
    <property type="protein sequence ID" value="KNZ55871.1"/>
    <property type="molecule type" value="Genomic_DNA"/>
</dbReference>
<evidence type="ECO:0000256" key="1">
    <source>
        <dbReference type="ARBA" id="ARBA00022443"/>
    </source>
</evidence>
<dbReference type="VEuPathDB" id="FungiDB:VP01_255g10"/>
<dbReference type="GO" id="GO:0035091">
    <property type="term" value="F:phosphatidylinositol binding"/>
    <property type="evidence" value="ECO:0007669"/>
    <property type="project" value="TreeGrafter"/>
</dbReference>
<dbReference type="GO" id="GO:0051666">
    <property type="term" value="P:actin cortical patch localization"/>
    <property type="evidence" value="ECO:0007669"/>
    <property type="project" value="TreeGrafter"/>
</dbReference>
<evidence type="ECO:0000256" key="2">
    <source>
        <dbReference type="PROSITE-ProRule" id="PRU00192"/>
    </source>
</evidence>
<feature type="domain" description="SH3" evidence="4">
    <location>
        <begin position="598"/>
        <end position="657"/>
    </location>
</feature>
<dbReference type="GO" id="GO:0051017">
    <property type="term" value="P:actin filament bundle assembly"/>
    <property type="evidence" value="ECO:0007669"/>
    <property type="project" value="TreeGrafter"/>
</dbReference>
<feature type="compositionally biased region" description="Polar residues" evidence="3">
    <location>
        <begin position="365"/>
        <end position="377"/>
    </location>
</feature>
<feature type="compositionally biased region" description="Low complexity" evidence="3">
    <location>
        <begin position="548"/>
        <end position="558"/>
    </location>
</feature>
<gene>
    <name evidence="5" type="ORF">VP01_255g10</name>
</gene>
<reference evidence="5 6" key="1">
    <citation type="submission" date="2015-08" db="EMBL/GenBank/DDBJ databases">
        <title>Next Generation Sequencing and Analysis of the Genome of Puccinia sorghi L Schw, the Causal Agent of Maize Common Rust.</title>
        <authorList>
            <person name="Rochi L."/>
            <person name="Burguener G."/>
            <person name="Darino M."/>
            <person name="Turjanski A."/>
            <person name="Kreff E."/>
            <person name="Dieguez M.J."/>
            <person name="Sacco F."/>
        </authorList>
    </citation>
    <scope>NUCLEOTIDE SEQUENCE [LARGE SCALE GENOMIC DNA]</scope>
    <source>
        <strain evidence="5 6">RO10H11247</strain>
    </source>
</reference>
<dbReference type="PRINTS" id="PR00452">
    <property type="entry name" value="SH3DOMAIN"/>
</dbReference>
<evidence type="ECO:0000256" key="3">
    <source>
        <dbReference type="SAM" id="MobiDB-lite"/>
    </source>
</evidence>
<dbReference type="Pfam" id="PF00018">
    <property type="entry name" value="SH3_1"/>
    <property type="match status" value="1"/>
</dbReference>
<dbReference type="Gene3D" id="2.30.30.40">
    <property type="entry name" value="SH3 Domains"/>
    <property type="match status" value="1"/>
</dbReference>
<keyword evidence="1 2" id="KW-0728">SH3 domain</keyword>
<dbReference type="PROSITE" id="PS50002">
    <property type="entry name" value="SH3"/>
    <property type="match status" value="1"/>
</dbReference>
<name>A0A0L6V530_9BASI</name>
<dbReference type="SUPFAM" id="SSF50044">
    <property type="entry name" value="SH3-domain"/>
    <property type="match status" value="1"/>
</dbReference>
<feature type="region of interest" description="Disordered" evidence="3">
    <location>
        <begin position="543"/>
        <end position="582"/>
    </location>
</feature>
<dbReference type="SMART" id="SM00326">
    <property type="entry name" value="SH3"/>
    <property type="match status" value="1"/>
</dbReference>
<dbReference type="Pfam" id="PF04366">
    <property type="entry name" value="Ysc84"/>
    <property type="match status" value="1"/>
</dbReference>
<dbReference type="PANTHER" id="PTHR15629:SF2">
    <property type="entry name" value="SH3 DOMAIN-CONTAINING YSC84-LIKE PROTEIN 1"/>
    <property type="match status" value="1"/>
</dbReference>
<feature type="compositionally biased region" description="Polar residues" evidence="3">
    <location>
        <begin position="312"/>
        <end position="325"/>
    </location>
</feature>
<dbReference type="PANTHER" id="PTHR15629">
    <property type="entry name" value="SH3YL1 PROTEIN"/>
    <property type="match status" value="1"/>
</dbReference>
<dbReference type="GO" id="GO:0051015">
    <property type="term" value="F:actin filament binding"/>
    <property type="evidence" value="ECO:0007669"/>
    <property type="project" value="TreeGrafter"/>
</dbReference>
<dbReference type="AlphaFoldDB" id="A0A0L6V530"/>
<evidence type="ECO:0000259" key="4">
    <source>
        <dbReference type="PROSITE" id="PS50002"/>
    </source>
</evidence>
<dbReference type="OrthoDB" id="443981at2759"/>
<protein>
    <recommendedName>
        <fullName evidence="4">SH3 domain-containing protein</fullName>
    </recommendedName>
</protein>
<dbReference type="InterPro" id="IPR001452">
    <property type="entry name" value="SH3_domain"/>
</dbReference>
<dbReference type="InterPro" id="IPR007461">
    <property type="entry name" value="Ysc84_actin-binding"/>
</dbReference>
<dbReference type="InterPro" id="IPR051702">
    <property type="entry name" value="SH3_domain_YSC84-like"/>
</dbReference>
<feature type="compositionally biased region" description="Acidic residues" evidence="3">
    <location>
        <begin position="568"/>
        <end position="578"/>
    </location>
</feature>
<feature type="region of interest" description="Disordered" evidence="3">
    <location>
        <begin position="221"/>
        <end position="248"/>
    </location>
</feature>
<evidence type="ECO:0000313" key="6">
    <source>
        <dbReference type="Proteomes" id="UP000037035"/>
    </source>
</evidence>
<organism evidence="5 6">
    <name type="scientific">Puccinia sorghi</name>
    <dbReference type="NCBI Taxonomy" id="27349"/>
    <lineage>
        <taxon>Eukaryota</taxon>
        <taxon>Fungi</taxon>
        <taxon>Dikarya</taxon>
        <taxon>Basidiomycota</taxon>
        <taxon>Pucciniomycotina</taxon>
        <taxon>Pucciniomycetes</taxon>
        <taxon>Pucciniales</taxon>
        <taxon>Pucciniaceae</taxon>
        <taxon>Puccinia</taxon>
    </lineage>
</organism>
<dbReference type="InterPro" id="IPR036028">
    <property type="entry name" value="SH3-like_dom_sf"/>
</dbReference>
<proteinExistence type="predicted"/>
<dbReference type="Proteomes" id="UP000037035">
    <property type="component" value="Unassembled WGS sequence"/>
</dbReference>
<feature type="region of interest" description="Disordered" evidence="3">
    <location>
        <begin position="312"/>
        <end position="414"/>
    </location>
</feature>
<accession>A0A0L6V530</accession>
<evidence type="ECO:0000313" key="5">
    <source>
        <dbReference type="EMBL" id="KNZ55871.1"/>
    </source>
</evidence>
<dbReference type="GO" id="GO:0030479">
    <property type="term" value="C:actin cortical patch"/>
    <property type="evidence" value="ECO:0007669"/>
    <property type="project" value="TreeGrafter"/>
</dbReference>
<keyword evidence="6" id="KW-1185">Reference proteome</keyword>
<comment type="caution">
    <text evidence="5">The sequence shown here is derived from an EMBL/GenBank/DDBJ whole genome shotgun (WGS) entry which is preliminary data.</text>
</comment>
<sequence>MRIGNPLPASLPLESSKAARIFKSFVSPTDGIDGLIPSHVLRSAHGFAIFTVAKAGFLMSVRAGTGVVVARLPDGRWSPPSAIGTGGMGFGGQVGAEVAEFILVLNSKSALTQFMSAGSITLGGNASVALGPIGRNAEGSGALNSKGKLAAMYSYSKTKGAFAGISVEGSAIFERQDCNFKAYGHGITATKILTGHIDTPLWAEELSDILAARAGSYTEYVEPHSPLESPRNTSSEDSGVGGEEKSFNYNQSQINQKDYFGRWTDGKVRPPTEPYSFGSSFTFGSTSSSAAQKSSGSRKSIFTVSSWRLPSRQNSAKTDVSSSVGRQGPAGPHWMDHLIRTESPPPLASEKWSTPPLSNARHPCRSQSALITPQLTEISEGHDHEDGDVDGEEHKKDRCGSIESLSSIGSDDDVHSLHDWQQDSQTQMDRELACAEQHHDGPKRDWYGVIEDHGLAGKGGQEEGMIDDLMSFDHIGPPSPVAYFPRGASESDTQGVGYRAGIDHHNKVETISQQRSSWGRVTGINWGTRGKKPLSAFSSSDKLHCFEGPAGPQAIPQAAKDRQHSADQEEEEEGDPSDDFLVGTRMPSVSSTNTHLTGYLGQVEALFDFPADDPGDLAFKKGDRIRILDKIDSQWWLGSIGLRKGILPVNRVSSLKH</sequence>